<evidence type="ECO:0000313" key="2">
    <source>
        <dbReference type="Proteomes" id="UP001154282"/>
    </source>
</evidence>
<organism evidence="1 2">
    <name type="scientific">Linum tenue</name>
    <dbReference type="NCBI Taxonomy" id="586396"/>
    <lineage>
        <taxon>Eukaryota</taxon>
        <taxon>Viridiplantae</taxon>
        <taxon>Streptophyta</taxon>
        <taxon>Embryophyta</taxon>
        <taxon>Tracheophyta</taxon>
        <taxon>Spermatophyta</taxon>
        <taxon>Magnoliopsida</taxon>
        <taxon>eudicotyledons</taxon>
        <taxon>Gunneridae</taxon>
        <taxon>Pentapetalae</taxon>
        <taxon>rosids</taxon>
        <taxon>fabids</taxon>
        <taxon>Malpighiales</taxon>
        <taxon>Linaceae</taxon>
        <taxon>Linum</taxon>
    </lineage>
</organism>
<sequence length="158" mass="18842">MYSGVILSFISYRGSIGKRRVVFVQNEDHQHRYVMSVVEEEKFVKEQAMLQSELNQLSQSLAFVARQRRCAILKRRGHVRRMRIDNRGVEVTFARLLSKRSRLMRRIYLHRKRFGHPDFQNLVYWSIPEVEFFNIGPPLCTWRHCGAVMWRLESTLAT</sequence>
<dbReference type="Proteomes" id="UP001154282">
    <property type="component" value="Unassembled WGS sequence"/>
</dbReference>
<comment type="caution">
    <text evidence="1">The sequence shown here is derived from an EMBL/GenBank/DDBJ whole genome shotgun (WGS) entry which is preliminary data.</text>
</comment>
<gene>
    <name evidence="1" type="ORF">LITE_LOCUS42318</name>
</gene>
<reference evidence="1" key="1">
    <citation type="submission" date="2022-08" db="EMBL/GenBank/DDBJ databases">
        <authorList>
            <person name="Gutierrez-Valencia J."/>
        </authorList>
    </citation>
    <scope>NUCLEOTIDE SEQUENCE</scope>
</reference>
<evidence type="ECO:0000313" key="1">
    <source>
        <dbReference type="EMBL" id="CAI0542001.1"/>
    </source>
</evidence>
<dbReference type="AlphaFoldDB" id="A0AAV0QAV8"/>
<accession>A0AAV0QAV8</accession>
<protein>
    <submittedName>
        <fullName evidence="1">Uncharacterized protein</fullName>
    </submittedName>
</protein>
<proteinExistence type="predicted"/>
<keyword evidence="2" id="KW-1185">Reference proteome</keyword>
<dbReference type="EMBL" id="CAMGYJ010000009">
    <property type="protein sequence ID" value="CAI0542001.1"/>
    <property type="molecule type" value="Genomic_DNA"/>
</dbReference>
<name>A0AAV0QAV8_9ROSI</name>